<dbReference type="Pfam" id="PF00672">
    <property type="entry name" value="HAMP"/>
    <property type="match status" value="1"/>
</dbReference>
<dbReference type="GO" id="GO:0000155">
    <property type="term" value="F:phosphorelay sensor kinase activity"/>
    <property type="evidence" value="ECO:0007669"/>
    <property type="project" value="InterPro"/>
</dbReference>
<dbReference type="Proteomes" id="UP000622317">
    <property type="component" value="Unassembled WGS sequence"/>
</dbReference>
<evidence type="ECO:0000256" key="5">
    <source>
        <dbReference type="ARBA" id="ARBA00022679"/>
    </source>
</evidence>
<feature type="domain" description="HAMP" evidence="13">
    <location>
        <begin position="221"/>
        <end position="274"/>
    </location>
</feature>
<accession>A0A927IF35</accession>
<dbReference type="EMBL" id="JACYFG010000013">
    <property type="protein sequence ID" value="MBD5779697.1"/>
    <property type="molecule type" value="Genomic_DNA"/>
</dbReference>
<evidence type="ECO:0000256" key="7">
    <source>
        <dbReference type="ARBA" id="ARBA00022777"/>
    </source>
</evidence>
<dbReference type="Gene3D" id="6.10.340.10">
    <property type="match status" value="1"/>
</dbReference>
<dbReference type="Gene3D" id="1.10.287.130">
    <property type="match status" value="1"/>
</dbReference>
<feature type="transmembrane region" description="Helical" evidence="11">
    <location>
        <begin position="200"/>
        <end position="220"/>
    </location>
</feature>
<evidence type="ECO:0000256" key="1">
    <source>
        <dbReference type="ARBA" id="ARBA00000085"/>
    </source>
</evidence>
<keyword evidence="9" id="KW-0902">Two-component regulatory system</keyword>
<feature type="domain" description="Histidine kinase" evidence="12">
    <location>
        <begin position="282"/>
        <end position="501"/>
    </location>
</feature>
<dbReference type="PANTHER" id="PTHR45436">
    <property type="entry name" value="SENSOR HISTIDINE KINASE YKOH"/>
    <property type="match status" value="1"/>
</dbReference>
<dbReference type="InterPro" id="IPR003660">
    <property type="entry name" value="HAMP_dom"/>
</dbReference>
<gene>
    <name evidence="14" type="ORF">IEN85_09335</name>
</gene>
<dbReference type="PROSITE" id="PS50885">
    <property type="entry name" value="HAMP"/>
    <property type="match status" value="1"/>
</dbReference>
<dbReference type="InterPro" id="IPR005467">
    <property type="entry name" value="His_kinase_dom"/>
</dbReference>
<keyword evidence="15" id="KW-1185">Reference proteome</keyword>
<evidence type="ECO:0000256" key="4">
    <source>
        <dbReference type="ARBA" id="ARBA00022553"/>
    </source>
</evidence>
<keyword evidence="5" id="KW-0808">Transferase</keyword>
<evidence type="ECO:0000259" key="13">
    <source>
        <dbReference type="PROSITE" id="PS50885"/>
    </source>
</evidence>
<feature type="region of interest" description="Disordered" evidence="10">
    <location>
        <begin position="119"/>
        <end position="144"/>
    </location>
</feature>
<evidence type="ECO:0000259" key="12">
    <source>
        <dbReference type="PROSITE" id="PS50109"/>
    </source>
</evidence>
<dbReference type="Gene3D" id="3.30.565.10">
    <property type="entry name" value="Histidine kinase-like ATPase, C-terminal domain"/>
    <property type="match status" value="1"/>
</dbReference>
<evidence type="ECO:0000256" key="6">
    <source>
        <dbReference type="ARBA" id="ARBA00022692"/>
    </source>
</evidence>
<name>A0A927IF35_9BACT</name>
<dbReference type="AlphaFoldDB" id="A0A927IF35"/>
<keyword evidence="6 11" id="KW-0812">Transmembrane</keyword>
<comment type="catalytic activity">
    <reaction evidence="1">
        <text>ATP + protein L-histidine = ADP + protein N-phospho-L-histidine.</text>
        <dbReference type="EC" id="2.7.13.3"/>
    </reaction>
</comment>
<feature type="transmembrane region" description="Helical" evidence="11">
    <location>
        <begin position="6"/>
        <end position="31"/>
    </location>
</feature>
<dbReference type="RefSeq" id="WP_191616829.1">
    <property type="nucleotide sequence ID" value="NZ_JACYFG010000013.1"/>
</dbReference>
<evidence type="ECO:0000313" key="14">
    <source>
        <dbReference type="EMBL" id="MBD5779697.1"/>
    </source>
</evidence>
<dbReference type="Pfam" id="PF00512">
    <property type="entry name" value="HisKA"/>
    <property type="match status" value="1"/>
</dbReference>
<dbReference type="PANTHER" id="PTHR45436:SF5">
    <property type="entry name" value="SENSOR HISTIDINE KINASE TRCS"/>
    <property type="match status" value="1"/>
</dbReference>
<keyword evidence="4" id="KW-0597">Phosphoprotein</keyword>
<dbReference type="SMART" id="SM00304">
    <property type="entry name" value="HAMP"/>
    <property type="match status" value="1"/>
</dbReference>
<dbReference type="InterPro" id="IPR050428">
    <property type="entry name" value="TCS_sensor_his_kinase"/>
</dbReference>
<reference evidence="14" key="1">
    <citation type="submission" date="2020-09" db="EMBL/GenBank/DDBJ databases">
        <title>Pelagicoccus enzymogenes sp. nov. with an EPS production, isolated from marine sediment.</title>
        <authorList>
            <person name="Feng X."/>
        </authorList>
    </citation>
    <scope>NUCLEOTIDE SEQUENCE</scope>
    <source>
        <strain evidence="14">NFK12</strain>
    </source>
</reference>
<protein>
    <recommendedName>
        <fullName evidence="3">histidine kinase</fullName>
        <ecNumber evidence="3">2.7.13.3</ecNumber>
    </recommendedName>
</protein>
<dbReference type="CDD" id="cd06225">
    <property type="entry name" value="HAMP"/>
    <property type="match status" value="1"/>
</dbReference>
<dbReference type="EC" id="2.7.13.3" evidence="3"/>
<comment type="caution">
    <text evidence="14">The sequence shown here is derived from an EMBL/GenBank/DDBJ whole genome shotgun (WGS) entry which is preliminary data.</text>
</comment>
<evidence type="ECO:0000313" key="15">
    <source>
        <dbReference type="Proteomes" id="UP000622317"/>
    </source>
</evidence>
<dbReference type="SUPFAM" id="SSF55874">
    <property type="entry name" value="ATPase domain of HSP90 chaperone/DNA topoisomerase II/histidine kinase"/>
    <property type="match status" value="1"/>
</dbReference>
<dbReference type="PROSITE" id="PS50109">
    <property type="entry name" value="HIS_KIN"/>
    <property type="match status" value="1"/>
</dbReference>
<dbReference type="InterPro" id="IPR003594">
    <property type="entry name" value="HATPase_dom"/>
</dbReference>
<evidence type="ECO:0000256" key="10">
    <source>
        <dbReference type="SAM" id="MobiDB-lite"/>
    </source>
</evidence>
<keyword evidence="8 11" id="KW-1133">Transmembrane helix</keyword>
<dbReference type="Pfam" id="PF02518">
    <property type="entry name" value="HATPase_c"/>
    <property type="match status" value="1"/>
</dbReference>
<evidence type="ECO:0000256" key="11">
    <source>
        <dbReference type="SAM" id="Phobius"/>
    </source>
</evidence>
<dbReference type="SUPFAM" id="SSF47384">
    <property type="entry name" value="Homodimeric domain of signal transducing histidine kinase"/>
    <property type="match status" value="1"/>
</dbReference>
<dbReference type="InterPro" id="IPR036097">
    <property type="entry name" value="HisK_dim/P_sf"/>
</dbReference>
<dbReference type="SMART" id="SM00387">
    <property type="entry name" value="HATPase_c"/>
    <property type="match status" value="1"/>
</dbReference>
<dbReference type="CDD" id="cd00075">
    <property type="entry name" value="HATPase"/>
    <property type="match status" value="1"/>
</dbReference>
<dbReference type="CDD" id="cd00082">
    <property type="entry name" value="HisKA"/>
    <property type="match status" value="1"/>
</dbReference>
<dbReference type="InterPro" id="IPR003661">
    <property type="entry name" value="HisK_dim/P_dom"/>
</dbReference>
<dbReference type="InterPro" id="IPR036890">
    <property type="entry name" value="HATPase_C_sf"/>
</dbReference>
<evidence type="ECO:0000256" key="3">
    <source>
        <dbReference type="ARBA" id="ARBA00012438"/>
    </source>
</evidence>
<dbReference type="SMART" id="SM00388">
    <property type="entry name" value="HisKA"/>
    <property type="match status" value="1"/>
</dbReference>
<proteinExistence type="predicted"/>
<keyword evidence="7" id="KW-0418">Kinase</keyword>
<evidence type="ECO:0000256" key="9">
    <source>
        <dbReference type="ARBA" id="ARBA00023012"/>
    </source>
</evidence>
<organism evidence="14 15">
    <name type="scientific">Pelagicoccus enzymogenes</name>
    <dbReference type="NCBI Taxonomy" id="2773457"/>
    <lineage>
        <taxon>Bacteria</taxon>
        <taxon>Pseudomonadati</taxon>
        <taxon>Verrucomicrobiota</taxon>
        <taxon>Opitutia</taxon>
        <taxon>Puniceicoccales</taxon>
        <taxon>Pelagicoccaceae</taxon>
        <taxon>Pelagicoccus</taxon>
    </lineage>
</organism>
<dbReference type="GO" id="GO:0005886">
    <property type="term" value="C:plasma membrane"/>
    <property type="evidence" value="ECO:0007669"/>
    <property type="project" value="TreeGrafter"/>
</dbReference>
<evidence type="ECO:0000256" key="2">
    <source>
        <dbReference type="ARBA" id="ARBA00004370"/>
    </source>
</evidence>
<sequence>MKSFRLRIILWTSVIAGAVMLAFGIAGNLAFKHIKQGQVDDFLRIMVERAHPPPSHARYWNRFGPEAVKELQKRFGTEVFIAAYGREDVGEQAASELTVVSWGQFEELFLDRSALPRSEGSYDPFEDRPRGSPSGPGGFNGRERGFRMEQARPEMQFLSWVREGDGSHWRIAAVKLRGYNVLVGVNYETIREDTALMRNAFAIAFPVALAAMAACIWIFVTKAISPVRRLSDTIASVSAQSLAARVDSSGEYSEFASLIEHFNGMLERLERSFTQATRFSADAAHELKTPLAILQGQLEVALQQAEDRSDAQRLLGGLLEETHRLKSITRKLLILAKADAGTLEIQAERVDLAQLVEDVVELARDDEPEAKLRFEVSPSEQKLESLCDETLSRQILNNLVGNALKYRMPRESVVTVRLEAIGDMIAVEVANRCEPMDSDTRSRLFDRFIRGDAARNRAVDGAGLGLSLSLEFARAQGGQLSIVGDDPADLLRIQLQLPAYRGSRSAAD</sequence>
<keyword evidence="11" id="KW-0472">Membrane</keyword>
<evidence type="ECO:0000256" key="8">
    <source>
        <dbReference type="ARBA" id="ARBA00022989"/>
    </source>
</evidence>
<comment type="subcellular location">
    <subcellularLocation>
        <location evidence="2">Membrane</location>
    </subcellularLocation>
</comment>